<organism evidence="1 2">
    <name type="scientific">Microbaculum marinisediminis</name>
    <dbReference type="NCBI Taxonomy" id="2931392"/>
    <lineage>
        <taxon>Bacteria</taxon>
        <taxon>Pseudomonadati</taxon>
        <taxon>Pseudomonadota</taxon>
        <taxon>Alphaproteobacteria</taxon>
        <taxon>Hyphomicrobiales</taxon>
        <taxon>Tepidamorphaceae</taxon>
        <taxon>Microbaculum</taxon>
    </lineage>
</organism>
<evidence type="ECO:0000313" key="1">
    <source>
        <dbReference type="EMBL" id="MCT8974525.1"/>
    </source>
</evidence>
<gene>
    <name evidence="1" type="ORF">MUB46_21880</name>
</gene>
<protein>
    <submittedName>
        <fullName evidence="1">Uncharacterized protein</fullName>
    </submittedName>
</protein>
<dbReference type="EMBL" id="JALIDZ010000013">
    <property type="protein sequence ID" value="MCT8974525.1"/>
    <property type="molecule type" value="Genomic_DNA"/>
</dbReference>
<name>A0AAW5R805_9HYPH</name>
<dbReference type="AlphaFoldDB" id="A0AAW5R805"/>
<keyword evidence="2" id="KW-1185">Reference proteome</keyword>
<proteinExistence type="predicted"/>
<evidence type="ECO:0000313" key="2">
    <source>
        <dbReference type="Proteomes" id="UP001320898"/>
    </source>
</evidence>
<comment type="caution">
    <text evidence="1">The sequence shown here is derived from an EMBL/GenBank/DDBJ whole genome shotgun (WGS) entry which is preliminary data.</text>
</comment>
<dbReference type="RefSeq" id="WP_261618112.1">
    <property type="nucleotide sequence ID" value="NZ_JALIDZ010000013.1"/>
</dbReference>
<accession>A0AAW5R805</accession>
<dbReference type="Proteomes" id="UP001320898">
    <property type="component" value="Unassembled WGS sequence"/>
</dbReference>
<reference evidence="1 2" key="1">
    <citation type="submission" date="2022-04" db="EMBL/GenBank/DDBJ databases">
        <authorList>
            <person name="Ye Y.-Q."/>
            <person name="Du Z.-J."/>
        </authorList>
    </citation>
    <scope>NUCLEOTIDE SEQUENCE [LARGE SCALE GENOMIC DNA]</scope>
    <source>
        <strain evidence="1 2">A6E488</strain>
    </source>
</reference>
<sequence>MISQIAVSMLLAKHRAELAMAFAAKMQNPDPQDAKDLVKAVDDTVASVEREVDELAKGSGGSLDITV</sequence>